<sequence>MKANYYYIHKLLISMSGCTLPFLQCFLIRIDYEKNHRENRVTAKISG</sequence>
<dbReference type="Proteomes" id="UP000013909">
    <property type="component" value="Unassembled WGS sequence"/>
</dbReference>
<accession>R7ZW91</accession>
<dbReference type="AlphaFoldDB" id="R7ZW91"/>
<protein>
    <submittedName>
        <fullName evidence="1">Uncharacterized protein</fullName>
    </submittedName>
</protein>
<dbReference type="EMBL" id="AQHR01000040">
    <property type="protein sequence ID" value="EON78264.1"/>
    <property type="molecule type" value="Genomic_DNA"/>
</dbReference>
<dbReference type="STRING" id="1232681.ADIS_1127"/>
<keyword evidence="2" id="KW-1185">Reference proteome</keyword>
<organism evidence="1 2">
    <name type="scientific">Lunatimonas lonarensis</name>
    <dbReference type="NCBI Taxonomy" id="1232681"/>
    <lineage>
        <taxon>Bacteria</taxon>
        <taxon>Pseudomonadati</taxon>
        <taxon>Bacteroidota</taxon>
        <taxon>Cytophagia</taxon>
        <taxon>Cytophagales</taxon>
        <taxon>Cyclobacteriaceae</taxon>
    </lineage>
</organism>
<reference evidence="1 2" key="1">
    <citation type="submission" date="2013-02" db="EMBL/GenBank/DDBJ databases">
        <title>A novel strain isolated from Lonar lake, Maharashtra, India.</title>
        <authorList>
            <person name="Singh A."/>
        </authorList>
    </citation>
    <scope>NUCLEOTIDE SEQUENCE [LARGE SCALE GENOMIC DNA]</scope>
    <source>
        <strain evidence="1 2">AK24</strain>
    </source>
</reference>
<comment type="caution">
    <text evidence="1">The sequence shown here is derived from an EMBL/GenBank/DDBJ whole genome shotgun (WGS) entry which is preliminary data.</text>
</comment>
<proteinExistence type="predicted"/>
<gene>
    <name evidence="1" type="ORF">ADIS_1127</name>
</gene>
<evidence type="ECO:0000313" key="1">
    <source>
        <dbReference type="EMBL" id="EON78264.1"/>
    </source>
</evidence>
<name>R7ZW91_9BACT</name>
<evidence type="ECO:0000313" key="2">
    <source>
        <dbReference type="Proteomes" id="UP000013909"/>
    </source>
</evidence>